<dbReference type="Pfam" id="PF00006">
    <property type="entry name" value="ATP-synt_ab"/>
    <property type="match status" value="1"/>
</dbReference>
<keyword evidence="2" id="KW-0813">Transport</keyword>
<keyword evidence="6" id="KW-1278">Translocase</keyword>
<evidence type="ECO:0000256" key="4">
    <source>
        <dbReference type="ARBA" id="ARBA00022741"/>
    </source>
</evidence>
<evidence type="ECO:0000256" key="5">
    <source>
        <dbReference type="ARBA" id="ARBA00022840"/>
    </source>
</evidence>
<name>A0ABM6RUS5_9FIRM</name>
<evidence type="ECO:0000259" key="9">
    <source>
        <dbReference type="Pfam" id="PF18269"/>
    </source>
</evidence>
<dbReference type="InterPro" id="IPR020003">
    <property type="entry name" value="ATPase_a/bsu_AS"/>
</dbReference>
<dbReference type="InterPro" id="IPR050053">
    <property type="entry name" value="ATPase_alpha/beta_chains"/>
</dbReference>
<dbReference type="Gene3D" id="3.40.50.12240">
    <property type="match status" value="1"/>
</dbReference>
<evidence type="ECO:0000256" key="6">
    <source>
        <dbReference type="ARBA" id="ARBA00022967"/>
    </source>
</evidence>
<dbReference type="InterPro" id="IPR005714">
    <property type="entry name" value="ATPase_T3SS_FliI/YscN"/>
</dbReference>
<dbReference type="PANTHER" id="PTHR15184">
    <property type="entry name" value="ATP SYNTHASE"/>
    <property type="match status" value="1"/>
</dbReference>
<keyword evidence="4" id="KW-0547">Nucleotide-binding</keyword>
<dbReference type="InterPro" id="IPR040627">
    <property type="entry name" value="T3SS_ATPase_C"/>
</dbReference>
<dbReference type="PROSITE" id="PS00152">
    <property type="entry name" value="ATPASE_ALPHA_BETA"/>
    <property type="match status" value="1"/>
</dbReference>
<dbReference type="Pfam" id="PF18269">
    <property type="entry name" value="T3SS_ATPase_C"/>
    <property type="match status" value="1"/>
</dbReference>
<comment type="catalytic activity">
    <reaction evidence="7">
        <text>ATP + H2O + cellular proteinSide 1 = ADP + phosphate + cellular proteinSide 2.</text>
        <dbReference type="EC" id="7.4.2.8"/>
    </reaction>
</comment>
<keyword evidence="3" id="KW-0963">Cytoplasm</keyword>
<feature type="domain" description="T3SS EscN ATPase C-terminal" evidence="9">
    <location>
        <begin position="359"/>
        <end position="428"/>
    </location>
</feature>
<organism evidence="10 11">
    <name type="scientific">Sulfobacillus thermotolerans</name>
    <dbReference type="NCBI Taxonomy" id="338644"/>
    <lineage>
        <taxon>Bacteria</taxon>
        <taxon>Bacillati</taxon>
        <taxon>Bacillota</taxon>
        <taxon>Clostridia</taxon>
        <taxon>Eubacteriales</taxon>
        <taxon>Clostridiales Family XVII. Incertae Sedis</taxon>
        <taxon>Sulfobacillus</taxon>
    </lineage>
</organism>
<dbReference type="InterPro" id="IPR027417">
    <property type="entry name" value="P-loop_NTPase"/>
</dbReference>
<evidence type="ECO:0000256" key="1">
    <source>
        <dbReference type="ARBA" id="ARBA00004496"/>
    </source>
</evidence>
<accession>A0ABM6RUS5</accession>
<evidence type="ECO:0000313" key="11">
    <source>
        <dbReference type="Proteomes" id="UP000325292"/>
    </source>
</evidence>
<dbReference type="PANTHER" id="PTHR15184:SF9">
    <property type="entry name" value="SPI-1 TYPE 3 SECRETION SYSTEM ATPASE"/>
    <property type="match status" value="1"/>
</dbReference>
<keyword evidence="5" id="KW-0067">ATP-binding</keyword>
<dbReference type="InterPro" id="IPR000194">
    <property type="entry name" value="ATPase_F1/V1/A1_a/bsu_nucl-bd"/>
</dbReference>
<protein>
    <submittedName>
        <fullName evidence="10">EscN/YscN/HrcN family type III secretion system ATPase</fullName>
    </submittedName>
</protein>
<dbReference type="NCBIfam" id="TIGR01026">
    <property type="entry name" value="fliI_yscN"/>
    <property type="match status" value="1"/>
</dbReference>
<evidence type="ECO:0000256" key="7">
    <source>
        <dbReference type="ARBA" id="ARBA00034006"/>
    </source>
</evidence>
<sequence>MGITTRIEKMSDAHRFIPAGRIVALRGASLIARGVRMAVGEMGTVALAGGASLAVECVGFLPGEEVLLTPYHDVEGLRPGLWVKATGHSASVVTGPAVLGRLLDGLGQPLDGGPAPMGPRQSLRVGPVPPLSRTRVHTPLWTGIKAIDGLLTLGKGQRTGIFAGAGYGKTTLLQLILQGVQADVMVVALIGERGKEVAEFYREMDMATRQRTVLIAATSDMPAILRLKAAWSATVVAETFRKQGLDVLLVMDSLTRVAMAQREIGLETGELPASRGYTPSVFHLLPRLLERPGAYQRGSLTGIYTVLVDGVDAREDPLGDSVRGLIDGHILLSRDLAEQHHFPAIDVVKSLSRLMPDLVSADHLRAAARIRRYVSHVMDSEDLRAVGAYVPGRDAALDEALARYPHIRAFLDQEVGDIVQPHVMQQALEGLAGKEEDVHDVATVDEPFAAEGA</sequence>
<comment type="subcellular location">
    <subcellularLocation>
        <location evidence="1">Cytoplasm</location>
    </subcellularLocation>
</comment>
<feature type="domain" description="ATPase F1/V1/A1 complex alpha/beta subunit nucleotide-binding" evidence="8">
    <location>
        <begin position="143"/>
        <end position="352"/>
    </location>
</feature>
<evidence type="ECO:0000313" key="10">
    <source>
        <dbReference type="EMBL" id="AUW94982.1"/>
    </source>
</evidence>
<evidence type="ECO:0000259" key="8">
    <source>
        <dbReference type="Pfam" id="PF00006"/>
    </source>
</evidence>
<gene>
    <name evidence="10" type="ORF">BXT84_14325</name>
</gene>
<dbReference type="EMBL" id="CP019454">
    <property type="protein sequence ID" value="AUW94982.1"/>
    <property type="molecule type" value="Genomic_DNA"/>
</dbReference>
<evidence type="ECO:0000256" key="3">
    <source>
        <dbReference type="ARBA" id="ARBA00022490"/>
    </source>
</evidence>
<reference evidence="10 11" key="1">
    <citation type="journal article" date="2019" name="Sci. Rep.">
        <title>Sulfobacillus thermotolerans: new insights into resistance and metabolic capacities of acidophilic chemolithotrophs.</title>
        <authorList>
            <person name="Panyushkina A.E."/>
            <person name="Babenko V.V."/>
            <person name="Nikitina A.S."/>
            <person name="Selezneva O.V."/>
            <person name="Tsaplina I.A."/>
            <person name="Letarova M.A."/>
            <person name="Kostryukova E.S."/>
            <person name="Letarov A.V."/>
        </authorList>
    </citation>
    <scope>NUCLEOTIDE SEQUENCE [LARGE SCALE GENOMIC DNA]</scope>
    <source>
        <strain evidence="10 11">Kr1</strain>
    </source>
</reference>
<evidence type="ECO:0000256" key="2">
    <source>
        <dbReference type="ARBA" id="ARBA00022448"/>
    </source>
</evidence>
<dbReference type="Proteomes" id="UP000325292">
    <property type="component" value="Chromosome"/>
</dbReference>
<keyword evidence="11" id="KW-1185">Reference proteome</keyword>
<proteinExistence type="predicted"/>
<dbReference type="SUPFAM" id="SSF52540">
    <property type="entry name" value="P-loop containing nucleoside triphosphate hydrolases"/>
    <property type="match status" value="1"/>
</dbReference>